<dbReference type="SUPFAM" id="SSF46785">
    <property type="entry name" value="Winged helix' DNA-binding domain"/>
    <property type="match status" value="1"/>
</dbReference>
<name>A0A512JJK8_9HYPH</name>
<dbReference type="GO" id="GO:0003677">
    <property type="term" value="F:DNA binding"/>
    <property type="evidence" value="ECO:0007669"/>
    <property type="project" value="UniProtKB-KW"/>
</dbReference>
<dbReference type="RefSeq" id="WP_238258049.1">
    <property type="nucleotide sequence ID" value="NZ_BJZV01000008.1"/>
</dbReference>
<keyword evidence="6" id="KW-1185">Reference proteome</keyword>
<evidence type="ECO:0000313" key="6">
    <source>
        <dbReference type="Proteomes" id="UP000321750"/>
    </source>
</evidence>
<dbReference type="Gene3D" id="1.10.10.10">
    <property type="entry name" value="Winged helix-like DNA-binding domain superfamily/Winged helix DNA-binding domain"/>
    <property type="match status" value="1"/>
</dbReference>
<sequence>MAYAEMRVYTCIMSTDSPCLCSTLRRITRSVTATYDDALKPVDLRITQFSVLRTLSRLGPVSVTRLALETALDRSTMGRNLDPLERRGLVRLDVGEADQRERIVHLTEAGIAAIEKALPYWREAQSRLSEAMGPSTFTAIANKLAALQQP</sequence>
<evidence type="ECO:0000259" key="4">
    <source>
        <dbReference type="PROSITE" id="PS50995"/>
    </source>
</evidence>
<dbReference type="EMBL" id="BJZV01000008">
    <property type="protein sequence ID" value="GEP10144.1"/>
    <property type="molecule type" value="Genomic_DNA"/>
</dbReference>
<dbReference type="PROSITE" id="PS01117">
    <property type="entry name" value="HTH_MARR_1"/>
    <property type="match status" value="1"/>
</dbReference>
<dbReference type="PROSITE" id="PS50995">
    <property type="entry name" value="HTH_MARR_2"/>
    <property type="match status" value="1"/>
</dbReference>
<dbReference type="InterPro" id="IPR036388">
    <property type="entry name" value="WH-like_DNA-bd_sf"/>
</dbReference>
<proteinExistence type="predicted"/>
<evidence type="ECO:0000313" key="5">
    <source>
        <dbReference type="EMBL" id="GEP10144.1"/>
    </source>
</evidence>
<dbReference type="InterPro" id="IPR039422">
    <property type="entry name" value="MarR/SlyA-like"/>
</dbReference>
<evidence type="ECO:0000256" key="2">
    <source>
        <dbReference type="ARBA" id="ARBA00023125"/>
    </source>
</evidence>
<dbReference type="SMART" id="SM00347">
    <property type="entry name" value="HTH_MARR"/>
    <property type="match status" value="1"/>
</dbReference>
<accession>A0A512JJK8</accession>
<feature type="domain" description="HTH marR-type" evidence="4">
    <location>
        <begin position="17"/>
        <end position="146"/>
    </location>
</feature>
<keyword evidence="3" id="KW-0804">Transcription</keyword>
<keyword evidence="2" id="KW-0238">DNA-binding</keyword>
<dbReference type="PANTHER" id="PTHR33164">
    <property type="entry name" value="TRANSCRIPTIONAL REGULATOR, MARR FAMILY"/>
    <property type="match status" value="1"/>
</dbReference>
<dbReference type="Pfam" id="PF01047">
    <property type="entry name" value="MarR"/>
    <property type="match status" value="1"/>
</dbReference>
<dbReference type="InterPro" id="IPR023187">
    <property type="entry name" value="Tscrpt_reg_MarR-type_CS"/>
</dbReference>
<dbReference type="InterPro" id="IPR000835">
    <property type="entry name" value="HTH_MarR-typ"/>
</dbReference>
<dbReference type="GO" id="GO:0006950">
    <property type="term" value="P:response to stress"/>
    <property type="evidence" value="ECO:0007669"/>
    <property type="project" value="TreeGrafter"/>
</dbReference>
<gene>
    <name evidence="5" type="ORF">MGN01_19890</name>
</gene>
<dbReference type="GO" id="GO:0003700">
    <property type="term" value="F:DNA-binding transcription factor activity"/>
    <property type="evidence" value="ECO:0007669"/>
    <property type="project" value="InterPro"/>
</dbReference>
<dbReference type="Proteomes" id="UP000321750">
    <property type="component" value="Unassembled WGS sequence"/>
</dbReference>
<reference evidence="5 6" key="1">
    <citation type="submission" date="2019-07" db="EMBL/GenBank/DDBJ databases">
        <title>Whole genome shotgun sequence of Methylobacterium gnaphalii NBRC 107716.</title>
        <authorList>
            <person name="Hosoyama A."/>
            <person name="Uohara A."/>
            <person name="Ohji S."/>
            <person name="Ichikawa N."/>
        </authorList>
    </citation>
    <scope>NUCLEOTIDE SEQUENCE [LARGE SCALE GENOMIC DNA]</scope>
    <source>
        <strain evidence="5 6">NBRC 107716</strain>
    </source>
</reference>
<evidence type="ECO:0000256" key="1">
    <source>
        <dbReference type="ARBA" id="ARBA00023015"/>
    </source>
</evidence>
<organism evidence="5 6">
    <name type="scientific">Methylobacterium gnaphalii</name>
    <dbReference type="NCBI Taxonomy" id="1010610"/>
    <lineage>
        <taxon>Bacteria</taxon>
        <taxon>Pseudomonadati</taxon>
        <taxon>Pseudomonadota</taxon>
        <taxon>Alphaproteobacteria</taxon>
        <taxon>Hyphomicrobiales</taxon>
        <taxon>Methylobacteriaceae</taxon>
        <taxon>Methylobacterium</taxon>
    </lineage>
</organism>
<evidence type="ECO:0000256" key="3">
    <source>
        <dbReference type="ARBA" id="ARBA00023163"/>
    </source>
</evidence>
<dbReference type="AlphaFoldDB" id="A0A512JJK8"/>
<comment type="caution">
    <text evidence="5">The sequence shown here is derived from an EMBL/GenBank/DDBJ whole genome shotgun (WGS) entry which is preliminary data.</text>
</comment>
<dbReference type="InterPro" id="IPR036390">
    <property type="entry name" value="WH_DNA-bd_sf"/>
</dbReference>
<keyword evidence="1" id="KW-0805">Transcription regulation</keyword>
<protein>
    <submittedName>
        <fullName evidence="5">Transcriptional regulator</fullName>
    </submittedName>
</protein>
<dbReference type="PANTHER" id="PTHR33164:SF105">
    <property type="entry name" value="TRANSCRIPTIONAL REPRESSOR PROTEIN-RELATED"/>
    <property type="match status" value="1"/>
</dbReference>